<accession>A0A9N7YZM6</accession>
<keyword evidence="3" id="KW-1185">Reference proteome</keyword>
<evidence type="ECO:0000313" key="2">
    <source>
        <dbReference type="EMBL" id="CAB1450328.1"/>
    </source>
</evidence>
<protein>
    <submittedName>
        <fullName evidence="2">Uncharacterized protein</fullName>
    </submittedName>
</protein>
<organism evidence="2 3">
    <name type="scientific">Pleuronectes platessa</name>
    <name type="common">European plaice</name>
    <dbReference type="NCBI Taxonomy" id="8262"/>
    <lineage>
        <taxon>Eukaryota</taxon>
        <taxon>Metazoa</taxon>
        <taxon>Chordata</taxon>
        <taxon>Craniata</taxon>
        <taxon>Vertebrata</taxon>
        <taxon>Euteleostomi</taxon>
        <taxon>Actinopterygii</taxon>
        <taxon>Neopterygii</taxon>
        <taxon>Teleostei</taxon>
        <taxon>Neoteleostei</taxon>
        <taxon>Acanthomorphata</taxon>
        <taxon>Carangaria</taxon>
        <taxon>Pleuronectiformes</taxon>
        <taxon>Pleuronectoidei</taxon>
        <taxon>Pleuronectidae</taxon>
        <taxon>Pleuronectes</taxon>
    </lineage>
</organism>
<dbReference type="Proteomes" id="UP001153269">
    <property type="component" value="Unassembled WGS sequence"/>
</dbReference>
<feature type="region of interest" description="Disordered" evidence="1">
    <location>
        <begin position="222"/>
        <end position="242"/>
    </location>
</feature>
<comment type="caution">
    <text evidence="2">The sequence shown here is derived from an EMBL/GenBank/DDBJ whole genome shotgun (WGS) entry which is preliminary data.</text>
</comment>
<proteinExistence type="predicted"/>
<gene>
    <name evidence="2" type="ORF">PLEPLA_LOCUS38017</name>
</gene>
<dbReference type="EMBL" id="CADEAL010004049">
    <property type="protein sequence ID" value="CAB1450328.1"/>
    <property type="molecule type" value="Genomic_DNA"/>
</dbReference>
<name>A0A9N7YZM6_PLEPL</name>
<sequence length="242" mass="26507">MPWPPSKTSPGFSGGILPLGKILNPKPPLSIEKVLPIDALYERCVDCNLPSDHVKSILRSGSGLLWLVEGAVMLVVPRPGPAQVRAQPGAHKKGILTRCEERGRHKINETRISFSKTWTTATVGLCIVMQQTSRVASCRVHLSYLPDRDEPSECATGLVRGSRCCGELWIAHNTVYLRNSAEEVLLALLRLPDVRLRRRINVLSSDTLRTIDCQYSSSHTCATNTGGSGTARPLQNQPIGRP</sequence>
<reference evidence="2" key="1">
    <citation type="submission" date="2020-03" db="EMBL/GenBank/DDBJ databases">
        <authorList>
            <person name="Weist P."/>
        </authorList>
    </citation>
    <scope>NUCLEOTIDE SEQUENCE</scope>
</reference>
<evidence type="ECO:0000256" key="1">
    <source>
        <dbReference type="SAM" id="MobiDB-lite"/>
    </source>
</evidence>
<evidence type="ECO:0000313" key="3">
    <source>
        <dbReference type="Proteomes" id="UP001153269"/>
    </source>
</evidence>
<dbReference type="AlphaFoldDB" id="A0A9N7YZM6"/>
<feature type="compositionally biased region" description="Polar residues" evidence="1">
    <location>
        <begin position="233"/>
        <end position="242"/>
    </location>
</feature>